<evidence type="ECO:0000313" key="4">
    <source>
        <dbReference type="EMBL" id="QPR30948.1"/>
    </source>
</evidence>
<dbReference type="Pfam" id="PF00994">
    <property type="entry name" value="MoCF_biosynth"/>
    <property type="match status" value="1"/>
</dbReference>
<sequence length="181" mass="18807">MSETVSTEPSDVNLAEMERLINDDGQVRNAFVVLVGDHFENPDGAASLMVELLEEDGYSVDAVVSTGAVKREIRKALDTAVVGGADLVVTVGGVGVGPRAKTPDATRKVLDVRLQGIEQAIRNSGMGAGALDAGLSRGLAGVSGQTVIINLAESRAAVRDGMATILPLVSHALDDLCRWSV</sequence>
<reference evidence="6 7" key="1">
    <citation type="submission" date="2020-12" db="EMBL/GenBank/DDBJ databases">
        <title>FDA dAtabase for Regulatory Grade micrObial Sequences (FDA-ARGOS): Supporting development and validation of Infectious Disease Dx tests.</title>
        <authorList>
            <person name="Sproer C."/>
            <person name="Gronow S."/>
            <person name="Severitt S."/>
            <person name="Schroder I."/>
            <person name="Tallon L."/>
            <person name="Sadzewicz L."/>
            <person name="Zhao X."/>
            <person name="Boylan J."/>
            <person name="Ott S."/>
            <person name="Bowen H."/>
            <person name="Vavikolanu K."/>
            <person name="Mehta A."/>
            <person name="Aluvathingal J."/>
            <person name="Nadendla S."/>
            <person name="Lowell S."/>
            <person name="Myers T."/>
            <person name="Yan Y."/>
            <person name="Sichtig H."/>
        </authorList>
    </citation>
    <scope>NUCLEOTIDE SEQUENCE [LARGE SCALE GENOMIC DNA]</scope>
    <source>
        <strain evidence="4 6">FDAARGOS_938</strain>
        <strain evidence="5 7">FDAARGOS_991</strain>
    </source>
</reference>
<dbReference type="GO" id="GO:0006777">
    <property type="term" value="P:Mo-molybdopterin cofactor biosynthetic process"/>
    <property type="evidence" value="ECO:0007669"/>
    <property type="project" value="UniProtKB-KW"/>
</dbReference>
<evidence type="ECO:0000256" key="1">
    <source>
        <dbReference type="ARBA" id="ARBA00005046"/>
    </source>
</evidence>
<accession>A0AB37GHS6</accession>
<dbReference type="InterPro" id="IPR001453">
    <property type="entry name" value="MoaB/Mog_dom"/>
</dbReference>
<feature type="domain" description="MoaB/Mog" evidence="3">
    <location>
        <begin position="31"/>
        <end position="172"/>
    </location>
</feature>
<dbReference type="Proteomes" id="UP000594774">
    <property type="component" value="Chromosome"/>
</dbReference>
<proteinExistence type="predicted"/>
<dbReference type="AlphaFoldDB" id="A0AB37GHS6"/>
<dbReference type="InterPro" id="IPR036425">
    <property type="entry name" value="MoaB/Mog-like_dom_sf"/>
</dbReference>
<dbReference type="SMART" id="SM00852">
    <property type="entry name" value="MoCF_biosynth"/>
    <property type="match status" value="1"/>
</dbReference>
<evidence type="ECO:0000256" key="2">
    <source>
        <dbReference type="ARBA" id="ARBA00023150"/>
    </source>
</evidence>
<dbReference type="InterPro" id="IPR051920">
    <property type="entry name" value="MPT_Adenylyltrnsfr/MoaC-Rel"/>
</dbReference>
<dbReference type="Gene3D" id="3.40.980.10">
    <property type="entry name" value="MoaB/Mog-like domain"/>
    <property type="match status" value="1"/>
</dbReference>
<gene>
    <name evidence="4" type="ORF">I6G95_00100</name>
    <name evidence="5" type="ORF">I6H48_00425</name>
</gene>
<keyword evidence="7" id="KW-1185">Reference proteome</keyword>
<keyword evidence="2" id="KW-0501">Molybdenum cofactor biosynthesis</keyword>
<dbReference type="PANTHER" id="PTHR43764:SF1">
    <property type="entry name" value="MOLYBDOPTERIN MOLYBDOTRANSFERASE"/>
    <property type="match status" value="1"/>
</dbReference>
<evidence type="ECO:0000313" key="6">
    <source>
        <dbReference type="Proteomes" id="UP000594774"/>
    </source>
</evidence>
<dbReference type="EMBL" id="CP065628">
    <property type="protein sequence ID" value="QPR30948.1"/>
    <property type="molecule type" value="Genomic_DNA"/>
</dbReference>
<comment type="pathway">
    <text evidence="1">Cofactor biosynthesis; molybdopterin biosynthesis.</text>
</comment>
<dbReference type="Proteomes" id="UP000595198">
    <property type="component" value="Chromosome"/>
</dbReference>
<dbReference type="SUPFAM" id="SSF53218">
    <property type="entry name" value="Molybdenum cofactor biosynthesis proteins"/>
    <property type="match status" value="1"/>
</dbReference>
<dbReference type="EMBL" id="CP066023">
    <property type="protein sequence ID" value="QQB82777.1"/>
    <property type="molecule type" value="Genomic_DNA"/>
</dbReference>
<name>A0AB37GHS6_CORAY</name>
<evidence type="ECO:0000259" key="3">
    <source>
        <dbReference type="SMART" id="SM00852"/>
    </source>
</evidence>
<evidence type="ECO:0000313" key="5">
    <source>
        <dbReference type="EMBL" id="QQB82777.1"/>
    </source>
</evidence>
<organism evidence="4 6">
    <name type="scientific">Corynebacterium amycolatum</name>
    <dbReference type="NCBI Taxonomy" id="43765"/>
    <lineage>
        <taxon>Bacteria</taxon>
        <taxon>Bacillati</taxon>
        <taxon>Actinomycetota</taxon>
        <taxon>Actinomycetes</taxon>
        <taxon>Mycobacteriales</taxon>
        <taxon>Corynebacteriaceae</taxon>
        <taxon>Corynebacterium</taxon>
    </lineage>
</organism>
<evidence type="ECO:0000313" key="7">
    <source>
        <dbReference type="Proteomes" id="UP000595198"/>
    </source>
</evidence>
<protein>
    <submittedName>
        <fullName evidence="4">Molybdenum cofactor biosynthesis protein</fullName>
    </submittedName>
</protein>
<dbReference type="PANTHER" id="PTHR43764">
    <property type="entry name" value="MOLYBDENUM COFACTOR BIOSYNTHESIS"/>
    <property type="match status" value="1"/>
</dbReference>